<reference evidence="2" key="2">
    <citation type="submission" date="2023-06" db="EMBL/GenBank/DDBJ databases">
        <authorList>
            <consortium name="Lawrence Berkeley National Laboratory"/>
            <person name="Haridas S."/>
            <person name="Hensen N."/>
            <person name="Bonometti L."/>
            <person name="Westerberg I."/>
            <person name="Brannstrom I.O."/>
            <person name="Guillou S."/>
            <person name="Cros-Aarteil S."/>
            <person name="Calhoun S."/>
            <person name="Kuo A."/>
            <person name="Mondo S."/>
            <person name="Pangilinan J."/>
            <person name="Riley R."/>
            <person name="Labutti K."/>
            <person name="Andreopoulos B."/>
            <person name="Lipzen A."/>
            <person name="Chen C."/>
            <person name="Yanf M."/>
            <person name="Daum C."/>
            <person name="Ng V."/>
            <person name="Clum A."/>
            <person name="Steindorff A."/>
            <person name="Ohm R."/>
            <person name="Martin F."/>
            <person name="Silar P."/>
            <person name="Natvig D."/>
            <person name="Lalanne C."/>
            <person name="Gautier V."/>
            <person name="Ament-Velasquez S.L."/>
            <person name="Kruys A."/>
            <person name="Hutchinson M.I."/>
            <person name="Powell A.J."/>
            <person name="Barry K."/>
            <person name="Miller A.N."/>
            <person name="Grigoriev I.V."/>
            <person name="Debuchy R."/>
            <person name="Gladieux P."/>
            <person name="Thoren M.H."/>
            <person name="Johannesson H."/>
        </authorList>
    </citation>
    <scope>NUCLEOTIDE SEQUENCE</scope>
    <source>
        <strain evidence="2">CBS 955.72</strain>
    </source>
</reference>
<comment type="caution">
    <text evidence="2">The sequence shown here is derived from an EMBL/GenBank/DDBJ whole genome shotgun (WGS) entry which is preliminary data.</text>
</comment>
<feature type="region of interest" description="Disordered" evidence="1">
    <location>
        <begin position="245"/>
        <end position="280"/>
    </location>
</feature>
<keyword evidence="3" id="KW-1185">Reference proteome</keyword>
<reference evidence="2" key="1">
    <citation type="journal article" date="2023" name="Mol. Phylogenet. Evol.">
        <title>Genome-scale phylogeny and comparative genomics of the fungal order Sordariales.</title>
        <authorList>
            <person name="Hensen N."/>
            <person name="Bonometti L."/>
            <person name="Westerberg I."/>
            <person name="Brannstrom I.O."/>
            <person name="Guillou S."/>
            <person name="Cros-Aarteil S."/>
            <person name="Calhoun S."/>
            <person name="Haridas S."/>
            <person name="Kuo A."/>
            <person name="Mondo S."/>
            <person name="Pangilinan J."/>
            <person name="Riley R."/>
            <person name="LaButti K."/>
            <person name="Andreopoulos B."/>
            <person name="Lipzen A."/>
            <person name="Chen C."/>
            <person name="Yan M."/>
            <person name="Daum C."/>
            <person name="Ng V."/>
            <person name="Clum A."/>
            <person name="Steindorff A."/>
            <person name="Ohm R.A."/>
            <person name="Martin F."/>
            <person name="Silar P."/>
            <person name="Natvig D.O."/>
            <person name="Lalanne C."/>
            <person name="Gautier V."/>
            <person name="Ament-Velasquez S.L."/>
            <person name="Kruys A."/>
            <person name="Hutchinson M.I."/>
            <person name="Powell A.J."/>
            <person name="Barry K."/>
            <person name="Miller A.N."/>
            <person name="Grigoriev I.V."/>
            <person name="Debuchy R."/>
            <person name="Gladieux P."/>
            <person name="Hiltunen Thoren M."/>
            <person name="Johannesson H."/>
        </authorList>
    </citation>
    <scope>NUCLEOTIDE SEQUENCE</scope>
    <source>
        <strain evidence="2">CBS 955.72</strain>
    </source>
</reference>
<organism evidence="2 3">
    <name type="scientific">Lasiosphaeria hispida</name>
    <dbReference type="NCBI Taxonomy" id="260671"/>
    <lineage>
        <taxon>Eukaryota</taxon>
        <taxon>Fungi</taxon>
        <taxon>Dikarya</taxon>
        <taxon>Ascomycota</taxon>
        <taxon>Pezizomycotina</taxon>
        <taxon>Sordariomycetes</taxon>
        <taxon>Sordariomycetidae</taxon>
        <taxon>Sordariales</taxon>
        <taxon>Lasiosphaeriaceae</taxon>
        <taxon>Lasiosphaeria</taxon>
    </lineage>
</organism>
<proteinExistence type="predicted"/>
<name>A0AAJ0HKT4_9PEZI</name>
<evidence type="ECO:0000256" key="1">
    <source>
        <dbReference type="SAM" id="MobiDB-lite"/>
    </source>
</evidence>
<evidence type="ECO:0000313" key="2">
    <source>
        <dbReference type="EMBL" id="KAK3356732.1"/>
    </source>
</evidence>
<gene>
    <name evidence="2" type="ORF">B0T25DRAFT_537291</name>
</gene>
<dbReference type="AlphaFoldDB" id="A0AAJ0HKT4"/>
<accession>A0AAJ0HKT4</accession>
<dbReference type="Proteomes" id="UP001275084">
    <property type="component" value="Unassembled WGS sequence"/>
</dbReference>
<protein>
    <submittedName>
        <fullName evidence="2">Uncharacterized protein</fullName>
    </submittedName>
</protein>
<dbReference type="EMBL" id="JAUIQD010000003">
    <property type="protein sequence ID" value="KAK3356732.1"/>
    <property type="molecule type" value="Genomic_DNA"/>
</dbReference>
<feature type="compositionally biased region" description="Acidic residues" evidence="1">
    <location>
        <begin position="253"/>
        <end position="262"/>
    </location>
</feature>
<evidence type="ECO:0000313" key="3">
    <source>
        <dbReference type="Proteomes" id="UP001275084"/>
    </source>
</evidence>
<sequence length="286" mass="30802">MAPPKPRFLLLDQPLPSSALPSLLGRFVHDYNSPLDRSAPSTLPSFVASYIHQHGDQTSASLAISTSQSSTVRAKLEHLLSLSRGQNASQQHDITTSRIRTCRLHDHDRVFDLLMSDPTVRREVDGLFRRPGARTRTVYMVVGVKTFLNAAMRSERGRGGGSRAEATVPIGKVLGAVGVGAAADASVGGEWSREGQTNLALDATYENEQIFAVEYRVVSIGLFQALWKSGSGPRLGGARNFDWGDGVMGHSEDEGEDDDEAEGGQRLPALQSGKVEGAGGVLWVHE</sequence>